<evidence type="ECO:0000256" key="2">
    <source>
        <dbReference type="SAM" id="MobiDB-lite"/>
    </source>
</evidence>
<reference evidence="4 5" key="1">
    <citation type="submission" date="2019-01" db="EMBL/GenBank/DDBJ databases">
        <authorList>
            <person name="Ferrante I. M."/>
        </authorList>
    </citation>
    <scope>NUCLEOTIDE SEQUENCE [LARGE SCALE GENOMIC DNA]</scope>
    <source>
        <strain evidence="4 5">B856</strain>
    </source>
</reference>
<organism evidence="4 5">
    <name type="scientific">Pseudo-nitzschia multistriata</name>
    <dbReference type="NCBI Taxonomy" id="183589"/>
    <lineage>
        <taxon>Eukaryota</taxon>
        <taxon>Sar</taxon>
        <taxon>Stramenopiles</taxon>
        <taxon>Ochrophyta</taxon>
        <taxon>Bacillariophyta</taxon>
        <taxon>Bacillariophyceae</taxon>
        <taxon>Bacillariophycidae</taxon>
        <taxon>Bacillariales</taxon>
        <taxon>Bacillariaceae</taxon>
        <taxon>Pseudo-nitzschia</taxon>
    </lineage>
</organism>
<dbReference type="AlphaFoldDB" id="A0A448Z6M6"/>
<dbReference type="PANTHER" id="PTHR47447">
    <property type="entry name" value="OS03G0856100 PROTEIN"/>
    <property type="match status" value="1"/>
</dbReference>
<evidence type="ECO:0000313" key="4">
    <source>
        <dbReference type="EMBL" id="VEU37676.1"/>
    </source>
</evidence>
<proteinExistence type="predicted"/>
<protein>
    <recommendedName>
        <fullName evidence="6">Pentacotripeptide-repeat region of PRORP domain-containing protein</fullName>
    </recommendedName>
</protein>
<evidence type="ECO:0000313" key="5">
    <source>
        <dbReference type="Proteomes" id="UP000291116"/>
    </source>
</evidence>
<dbReference type="PANTHER" id="PTHR47447:SF23">
    <property type="entry name" value="PENTACOTRIPEPTIDE-REPEAT REGION OF PRORP DOMAIN-CONTAINING PROTEIN"/>
    <property type="match status" value="1"/>
</dbReference>
<dbReference type="OrthoDB" id="822380at2759"/>
<evidence type="ECO:0008006" key="6">
    <source>
        <dbReference type="Google" id="ProtNLM"/>
    </source>
</evidence>
<feature type="signal peptide" evidence="3">
    <location>
        <begin position="1"/>
        <end position="32"/>
    </location>
</feature>
<keyword evidence="1" id="KW-0677">Repeat</keyword>
<dbReference type="InterPro" id="IPR002885">
    <property type="entry name" value="PPR_rpt"/>
</dbReference>
<name>A0A448Z6M6_9STRA</name>
<gene>
    <name evidence="4" type="ORF">PSNMU_V1.4_AUG-EV-PASAV3_0045030</name>
</gene>
<accession>A0A448Z6M6</accession>
<dbReference type="Gene3D" id="1.25.40.10">
    <property type="entry name" value="Tetratricopeptide repeat domain"/>
    <property type="match status" value="3"/>
</dbReference>
<dbReference type="InterPro" id="IPR011990">
    <property type="entry name" value="TPR-like_helical_dom_sf"/>
</dbReference>
<feature type="region of interest" description="Disordered" evidence="2">
    <location>
        <begin position="67"/>
        <end position="90"/>
    </location>
</feature>
<dbReference type="EMBL" id="CAACVS010000137">
    <property type="protein sequence ID" value="VEU37676.1"/>
    <property type="molecule type" value="Genomic_DNA"/>
</dbReference>
<dbReference type="Pfam" id="PF13812">
    <property type="entry name" value="PPR_3"/>
    <property type="match status" value="2"/>
</dbReference>
<keyword evidence="3" id="KW-0732">Signal</keyword>
<feature type="compositionally biased region" description="Low complexity" evidence="2">
    <location>
        <begin position="71"/>
        <end position="90"/>
    </location>
</feature>
<keyword evidence="5" id="KW-1185">Reference proteome</keyword>
<evidence type="ECO:0000256" key="3">
    <source>
        <dbReference type="SAM" id="SignalP"/>
    </source>
</evidence>
<sequence>MREEAHKQRRAGVARNRHGMLGLLILLVYTSSETVRTDAFVSPVALSDTARRNSEIVRQGFSGKNTPRQVLLRSTTSSSQSSSLSASSPSFSSLKEFNAHLETLVSKCSSSNEPVIVRAAQCQELWENAKENESNFEPDSDSFQFVLSAWNQCTQTLVRSRRNSQTLPSEKGMSVEVYTPLDAAKRATTLLFAYPDPDLTAYNTVVETWSKSRVSESPEAAERLLRRMMDDESIEPNTNTYNFLIDAWANSNKPNSLDKATQIYRHMEKISKDDTKGNVKPTIRTINAVLHAYARKSAQFTSQNDQEGFEKAAECAAASLDLLEETKKRYKETHDLNWQPDIATYTSVMDVHSRCATYRTTRIAGELLAEVKKLYEKTGNNRHKPNFRTYTALVTAWSRTRSDESPRQVEAIMNEMKQAGERPNTRTYTSAVQCWARSRDPYKAKRVLKLLMAMRDEYKKSKSEHIRPTTLTYNTAIDACARCQGSPDQKTESLKIAFAFLKTLEMDEEVEPDSTTYSTLIRALNFLMPSGDERNGVATAVFEKAKKAGLVELLTVKNLRMVLDSETMRTALEGKLERNGEFNYGNLPASWKKNANKD</sequence>
<evidence type="ECO:0000256" key="1">
    <source>
        <dbReference type="ARBA" id="ARBA00022737"/>
    </source>
</evidence>
<feature type="chain" id="PRO_5019156394" description="Pentacotripeptide-repeat region of PRORP domain-containing protein" evidence="3">
    <location>
        <begin position="33"/>
        <end position="598"/>
    </location>
</feature>
<dbReference type="Proteomes" id="UP000291116">
    <property type="component" value="Unassembled WGS sequence"/>
</dbReference>